<evidence type="ECO:0000256" key="1">
    <source>
        <dbReference type="SAM" id="Phobius"/>
    </source>
</evidence>
<keyword evidence="1" id="KW-1133">Transmembrane helix</keyword>
<protein>
    <submittedName>
        <fullName evidence="2">Uncharacterized protein</fullName>
    </submittedName>
</protein>
<name>A0A8D8Z9N0_9HEMI</name>
<accession>A0A8D8Z9N0</accession>
<feature type="transmembrane region" description="Helical" evidence="1">
    <location>
        <begin position="70"/>
        <end position="90"/>
    </location>
</feature>
<proteinExistence type="predicted"/>
<dbReference type="AlphaFoldDB" id="A0A8D8Z9N0"/>
<dbReference type="EMBL" id="HBUF01449823">
    <property type="protein sequence ID" value="CAG6743569.1"/>
    <property type="molecule type" value="Transcribed_RNA"/>
</dbReference>
<feature type="transmembrane region" description="Helical" evidence="1">
    <location>
        <begin position="42"/>
        <end position="64"/>
    </location>
</feature>
<feature type="transmembrane region" description="Helical" evidence="1">
    <location>
        <begin position="6"/>
        <end position="30"/>
    </location>
</feature>
<reference evidence="2" key="1">
    <citation type="submission" date="2021-05" db="EMBL/GenBank/DDBJ databases">
        <authorList>
            <person name="Alioto T."/>
            <person name="Alioto T."/>
            <person name="Gomez Garrido J."/>
        </authorList>
    </citation>
    <scope>NUCLEOTIDE SEQUENCE</scope>
</reference>
<evidence type="ECO:0000313" key="2">
    <source>
        <dbReference type="EMBL" id="CAG6743569.1"/>
    </source>
</evidence>
<organism evidence="2">
    <name type="scientific">Cacopsylla melanoneura</name>
    <dbReference type="NCBI Taxonomy" id="428564"/>
    <lineage>
        <taxon>Eukaryota</taxon>
        <taxon>Metazoa</taxon>
        <taxon>Ecdysozoa</taxon>
        <taxon>Arthropoda</taxon>
        <taxon>Hexapoda</taxon>
        <taxon>Insecta</taxon>
        <taxon>Pterygota</taxon>
        <taxon>Neoptera</taxon>
        <taxon>Paraneoptera</taxon>
        <taxon>Hemiptera</taxon>
        <taxon>Sternorrhyncha</taxon>
        <taxon>Psylloidea</taxon>
        <taxon>Psyllidae</taxon>
        <taxon>Psyllinae</taxon>
        <taxon>Cacopsylla</taxon>
    </lineage>
</organism>
<sequence length="105" mass="12121">MTCYPIFHLTNISFSFLLVLPQQLCIVLLICQVHFGIFHLNYLSIINAAFVYSFHAASHLFLYLQSASSFPNVLLSFFLLFIFLLITPFLRNDFSAFNSRLFSIS</sequence>
<keyword evidence="1" id="KW-0472">Membrane</keyword>
<keyword evidence="1" id="KW-0812">Transmembrane</keyword>